<evidence type="ECO:0000313" key="3">
    <source>
        <dbReference type="EMBL" id="ETS85742.1"/>
    </source>
</evidence>
<keyword evidence="4" id="KW-1185">Reference proteome</keyword>
<evidence type="ECO:0000259" key="2">
    <source>
        <dbReference type="Pfam" id="PF20945"/>
    </source>
</evidence>
<dbReference type="GO" id="GO:0000294">
    <property type="term" value="P:nuclear-transcribed mRNA catabolic process, RNase MRP-dependent"/>
    <property type="evidence" value="ECO:0007669"/>
    <property type="project" value="TreeGrafter"/>
</dbReference>
<dbReference type="OrthoDB" id="5414547at2759"/>
<dbReference type="InParanoid" id="W3XJW3"/>
<dbReference type="Proteomes" id="UP000030651">
    <property type="component" value="Unassembled WGS sequence"/>
</dbReference>
<dbReference type="GO" id="GO:0000172">
    <property type="term" value="C:ribonuclease MRP complex"/>
    <property type="evidence" value="ECO:0007669"/>
    <property type="project" value="InterPro"/>
</dbReference>
<dbReference type="eggNOG" id="ENOG502S2QW">
    <property type="taxonomic scope" value="Eukaryota"/>
</dbReference>
<dbReference type="InterPro" id="IPR047204">
    <property type="entry name" value="RMP1_RBD"/>
</dbReference>
<feature type="domain" description="RNase MRP protein 1 RNA binding" evidence="2">
    <location>
        <begin position="41"/>
        <end position="165"/>
    </location>
</feature>
<feature type="compositionally biased region" description="Low complexity" evidence="1">
    <location>
        <begin position="183"/>
        <end position="195"/>
    </location>
</feature>
<proteinExistence type="predicted"/>
<dbReference type="Pfam" id="PF20945">
    <property type="entry name" value="RMP1"/>
    <property type="match status" value="1"/>
</dbReference>
<feature type="compositionally biased region" description="Basic and acidic residues" evidence="1">
    <location>
        <begin position="321"/>
        <end position="334"/>
    </location>
</feature>
<organism evidence="3 4">
    <name type="scientific">Pestalotiopsis fici (strain W106-1 / CGMCC3.15140)</name>
    <dbReference type="NCBI Taxonomy" id="1229662"/>
    <lineage>
        <taxon>Eukaryota</taxon>
        <taxon>Fungi</taxon>
        <taxon>Dikarya</taxon>
        <taxon>Ascomycota</taxon>
        <taxon>Pezizomycotina</taxon>
        <taxon>Sordariomycetes</taxon>
        <taxon>Xylariomycetidae</taxon>
        <taxon>Amphisphaeriales</taxon>
        <taxon>Sporocadaceae</taxon>
        <taxon>Pestalotiopsis</taxon>
    </lineage>
</organism>
<evidence type="ECO:0000313" key="4">
    <source>
        <dbReference type="Proteomes" id="UP000030651"/>
    </source>
</evidence>
<dbReference type="HOGENOM" id="CLU_031977_0_0_1"/>
<sequence>MAATKNTVTTTLAAAAAAAAETEENVYQTCLGKLQPLVPVLAGFNHRNRSQHRHARWWAAFGSLRRNLGRLVADLEKAYALSKKSSRSGSSSSGKKKRKREGKGDDGDGSATAVGEGHRVKKGPVEVRAVWMRDHEVPGCYVAFSQLAADNQFAVLGLALLGILATVHDVCVRLVGEAPAVSKPAVSPSSLSVPVGRNLTSPGDAAAAKTGETKKSIGGGGGGGGGGVMTPAAMDLGQVVSRKDVAAALASSSSSLLSKSKPPKACAQEDIASASTAFPRRVQDGEAPPPPPQQPVKRKKKDPSTSKTALFTDSTPSTIKAAEKQSDGKVAKGDKIKKKKKKTKGDEFDALFSSLV</sequence>
<dbReference type="STRING" id="1229662.W3XJW3"/>
<dbReference type="GeneID" id="19268780"/>
<accession>W3XJW3</accession>
<dbReference type="GO" id="GO:0042134">
    <property type="term" value="F:rRNA primary transcript binding"/>
    <property type="evidence" value="ECO:0007669"/>
    <property type="project" value="InterPro"/>
</dbReference>
<dbReference type="PANTHER" id="PTHR37792">
    <property type="entry name" value="RIBONUCLEASE MRP PROTEIN SUBUNIT RMP1"/>
    <property type="match status" value="1"/>
</dbReference>
<evidence type="ECO:0000256" key="1">
    <source>
        <dbReference type="SAM" id="MobiDB-lite"/>
    </source>
</evidence>
<reference evidence="4" key="1">
    <citation type="journal article" date="2015" name="BMC Genomics">
        <title>Genomic and transcriptomic analysis of the endophytic fungus Pestalotiopsis fici reveals its lifestyle and high potential for synthesis of natural products.</title>
        <authorList>
            <person name="Wang X."/>
            <person name="Zhang X."/>
            <person name="Liu L."/>
            <person name="Xiang M."/>
            <person name="Wang W."/>
            <person name="Sun X."/>
            <person name="Che Y."/>
            <person name="Guo L."/>
            <person name="Liu G."/>
            <person name="Guo L."/>
            <person name="Wang C."/>
            <person name="Yin W.B."/>
            <person name="Stadler M."/>
            <person name="Zhang X."/>
            <person name="Liu X."/>
        </authorList>
    </citation>
    <scope>NUCLEOTIDE SEQUENCE [LARGE SCALE GENOMIC DNA]</scope>
    <source>
        <strain evidence="4">W106-1 / CGMCC3.15140</strain>
    </source>
</reference>
<feature type="region of interest" description="Disordered" evidence="1">
    <location>
        <begin position="183"/>
        <end position="223"/>
    </location>
</feature>
<dbReference type="AlphaFoldDB" id="W3XJW3"/>
<dbReference type="GO" id="GO:0000466">
    <property type="term" value="P:maturation of 5.8S rRNA from tricistronic rRNA transcript (SSU-rRNA, 5.8S rRNA, LSU-rRNA)"/>
    <property type="evidence" value="ECO:0007669"/>
    <property type="project" value="TreeGrafter"/>
</dbReference>
<protein>
    <recommendedName>
        <fullName evidence="2">RNase MRP protein 1 RNA binding domain-containing protein</fullName>
    </recommendedName>
</protein>
<feature type="compositionally biased region" description="Polar residues" evidence="1">
    <location>
        <begin position="305"/>
        <end position="318"/>
    </location>
</feature>
<dbReference type="KEGG" id="pfy:PFICI_03767"/>
<feature type="region of interest" description="Disordered" evidence="1">
    <location>
        <begin position="84"/>
        <end position="120"/>
    </location>
</feature>
<dbReference type="EMBL" id="KI912110">
    <property type="protein sequence ID" value="ETS85742.1"/>
    <property type="molecule type" value="Genomic_DNA"/>
</dbReference>
<dbReference type="InterPro" id="IPR047205">
    <property type="entry name" value="RMP1"/>
</dbReference>
<dbReference type="OMA" id="FAHLGLM"/>
<name>W3XJW3_PESFW</name>
<gene>
    <name evidence="3" type="ORF">PFICI_03767</name>
</gene>
<dbReference type="CDD" id="cd22573">
    <property type="entry name" value="RMP1_RBD"/>
    <property type="match status" value="1"/>
</dbReference>
<feature type="region of interest" description="Disordered" evidence="1">
    <location>
        <begin position="280"/>
        <end position="345"/>
    </location>
</feature>
<dbReference type="PANTHER" id="PTHR37792:SF1">
    <property type="entry name" value="RIBONUCLEASE MRP PROTEIN SUBUNIT RMP1"/>
    <property type="match status" value="1"/>
</dbReference>
<dbReference type="RefSeq" id="XP_007830539.1">
    <property type="nucleotide sequence ID" value="XM_007832348.1"/>
</dbReference>